<evidence type="ECO:0000259" key="4">
    <source>
        <dbReference type="PROSITE" id="PS50977"/>
    </source>
</evidence>
<keyword evidence="6" id="KW-1185">Reference proteome</keyword>
<evidence type="ECO:0000256" key="2">
    <source>
        <dbReference type="PROSITE-ProRule" id="PRU00335"/>
    </source>
</evidence>
<feature type="DNA-binding region" description="H-T-H motif" evidence="2">
    <location>
        <begin position="35"/>
        <end position="54"/>
    </location>
</feature>
<dbReference type="SUPFAM" id="SSF46689">
    <property type="entry name" value="Homeodomain-like"/>
    <property type="match status" value="1"/>
</dbReference>
<proteinExistence type="predicted"/>
<dbReference type="InterPro" id="IPR001647">
    <property type="entry name" value="HTH_TetR"/>
</dbReference>
<evidence type="ECO:0000256" key="1">
    <source>
        <dbReference type="ARBA" id="ARBA00023125"/>
    </source>
</evidence>
<feature type="compositionally biased region" description="Polar residues" evidence="3">
    <location>
        <begin position="219"/>
        <end position="228"/>
    </location>
</feature>
<reference evidence="5 6" key="1">
    <citation type="submission" date="2024-06" db="EMBL/GenBank/DDBJ databases">
        <title>The Natural Products Discovery Center: Release of the First 8490 Sequenced Strains for Exploring Actinobacteria Biosynthetic Diversity.</title>
        <authorList>
            <person name="Kalkreuter E."/>
            <person name="Kautsar S.A."/>
            <person name="Yang D."/>
            <person name="Bader C.D."/>
            <person name="Teijaro C.N."/>
            <person name="Fluegel L."/>
            <person name="Davis C.M."/>
            <person name="Simpson J.R."/>
            <person name="Lauterbach L."/>
            <person name="Steele A.D."/>
            <person name="Gui C."/>
            <person name="Meng S."/>
            <person name="Li G."/>
            <person name="Viehrig K."/>
            <person name="Ye F."/>
            <person name="Su P."/>
            <person name="Kiefer A.F."/>
            <person name="Nichols A."/>
            <person name="Cepeda A.J."/>
            <person name="Yan W."/>
            <person name="Fan B."/>
            <person name="Jiang Y."/>
            <person name="Adhikari A."/>
            <person name="Zheng C.-J."/>
            <person name="Schuster L."/>
            <person name="Cowan T.M."/>
            <person name="Smanski M.J."/>
            <person name="Chevrette M.G."/>
            <person name="De Carvalho L.P.S."/>
            <person name="Shen B."/>
        </authorList>
    </citation>
    <scope>NUCLEOTIDE SEQUENCE [LARGE SCALE GENOMIC DNA]</scope>
    <source>
        <strain evidence="5 6">NPDC050671</strain>
    </source>
</reference>
<name>A0ABV3F128_9NOCA</name>
<dbReference type="PANTHER" id="PTHR30055">
    <property type="entry name" value="HTH-TYPE TRANSCRIPTIONAL REGULATOR RUTR"/>
    <property type="match status" value="1"/>
</dbReference>
<dbReference type="Gene3D" id="1.10.357.10">
    <property type="entry name" value="Tetracycline Repressor, domain 2"/>
    <property type="match status" value="1"/>
</dbReference>
<dbReference type="EMBL" id="JBFAIH010000001">
    <property type="protein sequence ID" value="MEV0361372.1"/>
    <property type="molecule type" value="Genomic_DNA"/>
</dbReference>
<dbReference type="InterPro" id="IPR009057">
    <property type="entry name" value="Homeodomain-like_sf"/>
</dbReference>
<feature type="region of interest" description="Disordered" evidence="3">
    <location>
        <begin position="199"/>
        <end position="228"/>
    </location>
</feature>
<dbReference type="PANTHER" id="PTHR30055:SF153">
    <property type="entry name" value="HTH-TYPE TRANSCRIPTIONAL REPRESSOR RV3405C"/>
    <property type="match status" value="1"/>
</dbReference>
<evidence type="ECO:0000256" key="3">
    <source>
        <dbReference type="SAM" id="MobiDB-lite"/>
    </source>
</evidence>
<evidence type="ECO:0000313" key="6">
    <source>
        <dbReference type="Proteomes" id="UP001551658"/>
    </source>
</evidence>
<dbReference type="Proteomes" id="UP001551658">
    <property type="component" value="Unassembled WGS sequence"/>
</dbReference>
<dbReference type="PROSITE" id="PS50977">
    <property type="entry name" value="HTH_TETR_2"/>
    <property type="match status" value="1"/>
</dbReference>
<protein>
    <submittedName>
        <fullName evidence="5">TetR/AcrR family transcriptional regulator</fullName>
    </submittedName>
</protein>
<dbReference type="Pfam" id="PF00440">
    <property type="entry name" value="TetR_N"/>
    <property type="match status" value="1"/>
</dbReference>
<dbReference type="InterPro" id="IPR050109">
    <property type="entry name" value="HTH-type_TetR-like_transc_reg"/>
</dbReference>
<feature type="domain" description="HTH tetR-type" evidence="4">
    <location>
        <begin position="12"/>
        <end position="72"/>
    </location>
</feature>
<dbReference type="RefSeq" id="WP_357972117.1">
    <property type="nucleotide sequence ID" value="NZ_JBFAIH010000001.1"/>
</dbReference>
<gene>
    <name evidence="5" type="ORF">AB0H72_01610</name>
</gene>
<accession>A0ABV3F128</accession>
<dbReference type="PRINTS" id="PR00455">
    <property type="entry name" value="HTHTETR"/>
</dbReference>
<evidence type="ECO:0000313" key="5">
    <source>
        <dbReference type="EMBL" id="MEV0361372.1"/>
    </source>
</evidence>
<organism evidence="5 6">
    <name type="scientific">Nocardia fusca</name>
    <dbReference type="NCBI Taxonomy" id="941183"/>
    <lineage>
        <taxon>Bacteria</taxon>
        <taxon>Bacillati</taxon>
        <taxon>Actinomycetota</taxon>
        <taxon>Actinomycetes</taxon>
        <taxon>Mycobacteriales</taxon>
        <taxon>Nocardiaceae</taxon>
        <taxon>Nocardia</taxon>
    </lineage>
</organism>
<comment type="caution">
    <text evidence="5">The sequence shown here is derived from an EMBL/GenBank/DDBJ whole genome shotgun (WGS) entry which is preliminary data.</text>
</comment>
<keyword evidence="1 2" id="KW-0238">DNA-binding</keyword>
<sequence length="228" mass="25047">MTASGTRTANGTDPRAAILAAAESCFARYGITKTTMEDVARAASVSRATVYRYFTDRDSLVTESVTRRARANMGPARAYIARRPSIEEKLVEGICEDIRKGMLDPMMHRLVSPEEMILSTQLLTDSGRAVALTYELWEPVLADAQRTGELRPELDLRLVCEWISEIEIMYISRSAEETSSLDRVREKIRTFVIPALVTGAGQHERETSPGHCSGRSGVGSDTSSGKSA</sequence>